<dbReference type="InterPro" id="IPR000182">
    <property type="entry name" value="GNAT_dom"/>
</dbReference>
<dbReference type="Proteomes" id="UP000199370">
    <property type="component" value="Unassembled WGS sequence"/>
</dbReference>
<evidence type="ECO:0000313" key="5">
    <source>
        <dbReference type="Proteomes" id="UP000199370"/>
    </source>
</evidence>
<sequence length="162" mass="17944">MPIEPAALDELDILVDLWVDLASEQRPHGTHVRRTENRTTMRERLARHVVDGSVLVDRTDGDIVGFVSFERTDSDVSVDAVRGLVSNLYVVPGYRGAGRGAALLAAAETALRERGADVVQLEVMADNARALSFYFDQGYAEHRYVLQKRVGVESHTKANDHD</sequence>
<dbReference type="InterPro" id="IPR016181">
    <property type="entry name" value="Acyl_CoA_acyltransferase"/>
</dbReference>
<proteinExistence type="predicted"/>
<dbReference type="AlphaFoldDB" id="A0A1G9TXL6"/>
<dbReference type="Pfam" id="PF00583">
    <property type="entry name" value="Acetyltransf_1"/>
    <property type="match status" value="1"/>
</dbReference>
<dbReference type="InterPro" id="IPR050832">
    <property type="entry name" value="Bact_Acetyltransf"/>
</dbReference>
<dbReference type="PROSITE" id="PS51186">
    <property type="entry name" value="GNAT"/>
    <property type="match status" value="1"/>
</dbReference>
<dbReference type="SUPFAM" id="SSF55729">
    <property type="entry name" value="Acyl-CoA N-acyltransferases (Nat)"/>
    <property type="match status" value="1"/>
</dbReference>
<name>A0A1G9TXL6_9EURY</name>
<keyword evidence="2" id="KW-0012">Acyltransferase</keyword>
<reference evidence="4 5" key="1">
    <citation type="submission" date="2016-10" db="EMBL/GenBank/DDBJ databases">
        <authorList>
            <person name="de Groot N.N."/>
        </authorList>
    </citation>
    <scope>NUCLEOTIDE SEQUENCE [LARGE SCALE GENOMIC DNA]</scope>
    <source>
        <strain evidence="5">EB21,IBRC-M 10013,KCTC 4048</strain>
    </source>
</reference>
<dbReference type="STRING" id="996166.SAMN05192554_103183"/>
<accession>A0A1G9TXL6</accession>
<protein>
    <submittedName>
        <fullName evidence="4">Acetyltransferase (GNAT) family protein</fullName>
    </submittedName>
</protein>
<dbReference type="GO" id="GO:0016747">
    <property type="term" value="F:acyltransferase activity, transferring groups other than amino-acyl groups"/>
    <property type="evidence" value="ECO:0007669"/>
    <property type="project" value="InterPro"/>
</dbReference>
<gene>
    <name evidence="4" type="ORF">SAMN05192554_103183</name>
</gene>
<evidence type="ECO:0000259" key="3">
    <source>
        <dbReference type="PROSITE" id="PS51186"/>
    </source>
</evidence>
<evidence type="ECO:0000256" key="2">
    <source>
        <dbReference type="ARBA" id="ARBA00023315"/>
    </source>
</evidence>
<dbReference type="EMBL" id="FNIA01000003">
    <property type="protein sequence ID" value="SDM52348.1"/>
    <property type="molecule type" value="Genomic_DNA"/>
</dbReference>
<dbReference type="PANTHER" id="PTHR43877:SF2">
    <property type="entry name" value="AMINOALKYLPHOSPHONATE N-ACETYLTRANSFERASE-RELATED"/>
    <property type="match status" value="1"/>
</dbReference>
<feature type="domain" description="N-acetyltransferase" evidence="3">
    <location>
        <begin position="1"/>
        <end position="158"/>
    </location>
</feature>
<organism evidence="4 5">
    <name type="scientific">Haloarchaeobius iranensis</name>
    <dbReference type="NCBI Taxonomy" id="996166"/>
    <lineage>
        <taxon>Archaea</taxon>
        <taxon>Methanobacteriati</taxon>
        <taxon>Methanobacteriota</taxon>
        <taxon>Stenosarchaea group</taxon>
        <taxon>Halobacteria</taxon>
        <taxon>Halobacteriales</taxon>
        <taxon>Halorubellaceae</taxon>
        <taxon>Haloarchaeobius</taxon>
    </lineage>
</organism>
<evidence type="ECO:0000313" key="4">
    <source>
        <dbReference type="EMBL" id="SDM52348.1"/>
    </source>
</evidence>
<evidence type="ECO:0000256" key="1">
    <source>
        <dbReference type="ARBA" id="ARBA00022679"/>
    </source>
</evidence>
<keyword evidence="5" id="KW-1185">Reference proteome</keyword>
<dbReference type="RefSeq" id="WP_089731683.1">
    <property type="nucleotide sequence ID" value="NZ_FNIA01000003.1"/>
</dbReference>
<dbReference type="OrthoDB" id="38613at2157"/>
<dbReference type="Gene3D" id="3.40.630.30">
    <property type="match status" value="1"/>
</dbReference>
<dbReference type="PANTHER" id="PTHR43877">
    <property type="entry name" value="AMINOALKYLPHOSPHONATE N-ACETYLTRANSFERASE-RELATED-RELATED"/>
    <property type="match status" value="1"/>
</dbReference>
<keyword evidence="1 4" id="KW-0808">Transferase</keyword>